<evidence type="ECO:0000256" key="2">
    <source>
        <dbReference type="ARBA" id="ARBA00010210"/>
    </source>
</evidence>
<dbReference type="InterPro" id="IPR059153">
    <property type="entry name" value="NSD_PHD-1st"/>
</dbReference>
<proteinExistence type="inferred from homology"/>
<dbReference type="CDD" id="cd17016">
    <property type="entry name" value="ING_Pho23p_like"/>
    <property type="match status" value="1"/>
</dbReference>
<evidence type="ECO:0000256" key="1">
    <source>
        <dbReference type="ARBA" id="ARBA00004123"/>
    </source>
</evidence>
<feature type="site" description="Histone H3K4me3 binding" evidence="8">
    <location>
        <position position="280"/>
    </location>
</feature>
<dbReference type="GO" id="GO:0006355">
    <property type="term" value="P:regulation of DNA-templated transcription"/>
    <property type="evidence" value="ECO:0007669"/>
    <property type="project" value="TreeGrafter"/>
</dbReference>
<dbReference type="PROSITE" id="PS01359">
    <property type="entry name" value="ZF_PHD_1"/>
    <property type="match status" value="1"/>
</dbReference>
<evidence type="ECO:0000256" key="5">
    <source>
        <dbReference type="ARBA" id="ARBA00022833"/>
    </source>
</evidence>
<keyword evidence="7 11" id="KW-0539">Nucleus</keyword>
<dbReference type="SMART" id="SM00249">
    <property type="entry name" value="PHD"/>
    <property type="match status" value="1"/>
</dbReference>
<dbReference type="Gene3D" id="6.10.140.1740">
    <property type="match status" value="1"/>
</dbReference>
<comment type="similarity">
    <text evidence="2 11">Belongs to the ING family.</text>
</comment>
<feature type="region of interest" description="Disordered" evidence="12">
    <location>
        <begin position="133"/>
        <end position="263"/>
    </location>
</feature>
<sequence length="321" mass="36107">MQEKDVYPGLNDLSDALEALPMEVIRHFTLLREIDAKCIVHVPTLNELIKKFFSYPDVQQLDETTRGEREQVMKQIGLLIKELMPCQEEKMHVAGVAAETIKRHLARIDYDYELIQDSEIPEEVQYGPYDHPAIIRKNNEKGGQGSSSRSESRREAIAAKKAQKEQQQQDDKRLGNGPNSSATTTGSARGRVKGGRPPAQPPQLQFQQPQVSSYQAQQASQAGEGKKRKAGEMEDGDEASDSRPTTPRTRRRAAGNSSNNHSNDDEPVYCYCHQVSYGEMVGCDGPDCKNEWFHLPCIGLSSPPKGQWFCEDCAAKYRRRR</sequence>
<evidence type="ECO:0000256" key="4">
    <source>
        <dbReference type="ARBA" id="ARBA00022771"/>
    </source>
</evidence>
<dbReference type="PROSITE" id="PS50016">
    <property type="entry name" value="ZF_PHD_2"/>
    <property type="match status" value="1"/>
</dbReference>
<dbReference type="SUPFAM" id="SSF57903">
    <property type="entry name" value="FYVE/PHD zinc finger"/>
    <property type="match status" value="1"/>
</dbReference>
<name>A0A642VDN5_9ASCO</name>
<dbReference type="GO" id="GO:0070210">
    <property type="term" value="C:Rpd3L-Expanded complex"/>
    <property type="evidence" value="ECO:0007669"/>
    <property type="project" value="TreeGrafter"/>
</dbReference>
<dbReference type="GO" id="GO:0006325">
    <property type="term" value="P:chromatin organization"/>
    <property type="evidence" value="ECO:0007669"/>
    <property type="project" value="UniProtKB-KW"/>
</dbReference>
<comment type="caution">
    <text evidence="14">The sequence shown here is derived from an EMBL/GenBank/DDBJ whole genome shotgun (WGS) entry which is preliminary data.</text>
</comment>
<evidence type="ECO:0000259" key="13">
    <source>
        <dbReference type="PROSITE" id="PS50016"/>
    </source>
</evidence>
<comment type="function">
    <text evidence="11">Component of an histone acetyltransferase complex.</text>
</comment>
<dbReference type="OrthoDB" id="5411773at2759"/>
<keyword evidence="6 11" id="KW-0156">Chromatin regulator</keyword>
<dbReference type="InterPro" id="IPR028651">
    <property type="entry name" value="ING_fam"/>
</dbReference>
<dbReference type="GO" id="GO:0008270">
    <property type="term" value="F:zinc ion binding"/>
    <property type="evidence" value="ECO:0007669"/>
    <property type="project" value="UniProtKB-KW"/>
</dbReference>
<dbReference type="PANTHER" id="PTHR10333">
    <property type="entry name" value="INHIBITOR OF GROWTH PROTEIN"/>
    <property type="match status" value="1"/>
</dbReference>
<dbReference type="Gene3D" id="3.30.40.10">
    <property type="entry name" value="Zinc/RING finger domain, C3HC4 (zinc finger)"/>
    <property type="match status" value="1"/>
</dbReference>
<accession>A0A642VDN5</accession>
<dbReference type="VEuPathDB" id="FungiDB:TRICI_000361"/>
<evidence type="ECO:0000256" key="9">
    <source>
        <dbReference type="PIRSR" id="PIRSR628651-51"/>
    </source>
</evidence>
<feature type="binding site" evidence="9">
    <location>
        <position position="288"/>
    </location>
    <ligand>
        <name>Zn(2+)</name>
        <dbReference type="ChEBI" id="CHEBI:29105"/>
        <label>2</label>
    </ligand>
</feature>
<organism evidence="14 15">
    <name type="scientific">Trichomonascus ciferrii</name>
    <dbReference type="NCBI Taxonomy" id="44093"/>
    <lineage>
        <taxon>Eukaryota</taxon>
        <taxon>Fungi</taxon>
        <taxon>Dikarya</taxon>
        <taxon>Ascomycota</taxon>
        <taxon>Saccharomycotina</taxon>
        <taxon>Dipodascomycetes</taxon>
        <taxon>Dipodascales</taxon>
        <taxon>Trichomonascaceae</taxon>
        <taxon>Trichomonascus</taxon>
        <taxon>Trichomonascus ciferrii complex</taxon>
    </lineage>
</organism>
<feature type="domain" description="PHD-type" evidence="13">
    <location>
        <begin position="267"/>
        <end position="316"/>
    </location>
</feature>
<evidence type="ECO:0000313" key="15">
    <source>
        <dbReference type="Proteomes" id="UP000761534"/>
    </source>
</evidence>
<comment type="subcellular location">
    <subcellularLocation>
        <location evidence="1 11">Nucleus</location>
    </subcellularLocation>
</comment>
<evidence type="ECO:0000256" key="8">
    <source>
        <dbReference type="PIRSR" id="PIRSR628651-50"/>
    </source>
</evidence>
<evidence type="ECO:0000313" key="14">
    <source>
        <dbReference type="EMBL" id="KAA8917495.1"/>
    </source>
</evidence>
<dbReference type="GO" id="GO:0033698">
    <property type="term" value="C:Rpd3L complex"/>
    <property type="evidence" value="ECO:0007669"/>
    <property type="project" value="TreeGrafter"/>
</dbReference>
<dbReference type="InterPro" id="IPR019786">
    <property type="entry name" value="Zinc_finger_PHD-type_CS"/>
</dbReference>
<evidence type="ECO:0000256" key="6">
    <source>
        <dbReference type="ARBA" id="ARBA00022853"/>
    </source>
</evidence>
<keyword evidence="5 9" id="KW-0862">Zinc</keyword>
<feature type="binding site" evidence="9">
    <location>
        <position position="310"/>
    </location>
    <ligand>
        <name>Zn(2+)</name>
        <dbReference type="ChEBI" id="CHEBI:29105"/>
        <label>2</label>
    </ligand>
</feature>
<dbReference type="PANTHER" id="PTHR10333:SF42">
    <property type="entry name" value="INHIBITOR OF GROWTH PROTEIN 5"/>
    <property type="match status" value="1"/>
</dbReference>
<dbReference type="Pfam" id="PF12998">
    <property type="entry name" value="ING"/>
    <property type="match status" value="1"/>
</dbReference>
<dbReference type="InterPro" id="IPR013083">
    <property type="entry name" value="Znf_RING/FYVE/PHD"/>
</dbReference>
<evidence type="ECO:0000256" key="7">
    <source>
        <dbReference type="ARBA" id="ARBA00023242"/>
    </source>
</evidence>
<feature type="binding site" evidence="9">
    <location>
        <position position="294"/>
    </location>
    <ligand>
        <name>Zn(2+)</name>
        <dbReference type="ChEBI" id="CHEBI:29105"/>
        <label>1</label>
    </ligand>
</feature>
<feature type="binding site" evidence="9">
    <location>
        <position position="313"/>
    </location>
    <ligand>
        <name>Zn(2+)</name>
        <dbReference type="ChEBI" id="CHEBI:29105"/>
        <label>2</label>
    </ligand>
</feature>
<dbReference type="Proteomes" id="UP000761534">
    <property type="component" value="Unassembled WGS sequence"/>
</dbReference>
<dbReference type="InterPro" id="IPR011011">
    <property type="entry name" value="Znf_FYVE_PHD"/>
</dbReference>
<dbReference type="Pfam" id="PF23011">
    <property type="entry name" value="PHD-1st_NSD"/>
    <property type="match status" value="1"/>
</dbReference>
<keyword evidence="4 10" id="KW-0863">Zinc-finger</keyword>
<comment type="subunit">
    <text evidence="11">Component of an histone acetyltransferase complex. Interacts with H3K4me3 and to a lesser extent with H3K4me2.</text>
</comment>
<feature type="binding site" evidence="9">
    <location>
        <position position="270"/>
    </location>
    <ligand>
        <name>Zn(2+)</name>
        <dbReference type="ChEBI" id="CHEBI:29105"/>
        <label>1</label>
    </ligand>
</feature>
<dbReference type="AlphaFoldDB" id="A0A642VDN5"/>
<keyword evidence="15" id="KW-1185">Reference proteome</keyword>
<protein>
    <recommendedName>
        <fullName evidence="11">Chromatin modification-related protein</fullName>
    </recommendedName>
</protein>
<evidence type="ECO:0000256" key="3">
    <source>
        <dbReference type="ARBA" id="ARBA00022723"/>
    </source>
</evidence>
<evidence type="ECO:0000256" key="11">
    <source>
        <dbReference type="RuleBase" id="RU361213"/>
    </source>
</evidence>
<feature type="binding site" evidence="9">
    <location>
        <position position="297"/>
    </location>
    <ligand>
        <name>Zn(2+)</name>
        <dbReference type="ChEBI" id="CHEBI:29105"/>
        <label>1</label>
    </ligand>
</feature>
<gene>
    <name evidence="14" type="ORF">TRICI_000361</name>
</gene>
<dbReference type="InterPro" id="IPR019787">
    <property type="entry name" value="Znf_PHD-finger"/>
</dbReference>
<feature type="site" description="Histone H3K4me3 binding" evidence="8">
    <location>
        <position position="292"/>
    </location>
</feature>
<feature type="binding site" evidence="9">
    <location>
        <position position="272"/>
    </location>
    <ligand>
        <name>Zn(2+)</name>
        <dbReference type="ChEBI" id="CHEBI:29105"/>
        <label>1</label>
    </ligand>
</feature>
<dbReference type="InterPro" id="IPR024610">
    <property type="entry name" value="ING_N_histone-binding"/>
</dbReference>
<feature type="site" description="Histone H3K4me3 binding" evidence="8">
    <location>
        <position position="269"/>
    </location>
</feature>
<feature type="site" description="Histone H3K4me3 binding" evidence="8">
    <location>
        <position position="284"/>
    </location>
</feature>
<feature type="compositionally biased region" description="Low complexity" evidence="12">
    <location>
        <begin position="202"/>
        <end position="222"/>
    </location>
</feature>
<keyword evidence="3 9" id="KW-0479">Metal-binding</keyword>
<dbReference type="EMBL" id="SWFS01000032">
    <property type="protein sequence ID" value="KAA8917495.1"/>
    <property type="molecule type" value="Genomic_DNA"/>
</dbReference>
<reference evidence="14" key="1">
    <citation type="journal article" date="2019" name="G3 (Bethesda)">
        <title>Genome Assemblies of Two Rare Opportunistic Yeast Pathogens: Diutina rugosa (syn. Candida rugosa) and Trichomonascus ciferrii (syn. Candida ciferrii).</title>
        <authorList>
            <person name="Mixao V."/>
            <person name="Saus E."/>
            <person name="Hansen A.P."/>
            <person name="Lass-Florl C."/>
            <person name="Gabaldon T."/>
        </authorList>
    </citation>
    <scope>NUCLEOTIDE SEQUENCE</scope>
    <source>
        <strain evidence="14">CBS 4856</strain>
    </source>
</reference>
<comment type="domain">
    <text evidence="11">The PHD-type zinc finger mediates the binding to H3K4me3.</text>
</comment>
<feature type="binding site" evidence="9">
    <location>
        <position position="283"/>
    </location>
    <ligand>
        <name>Zn(2+)</name>
        <dbReference type="ChEBI" id="CHEBI:29105"/>
        <label>2</label>
    </ligand>
</feature>
<feature type="compositionally biased region" description="Polar residues" evidence="12">
    <location>
        <begin position="177"/>
        <end position="187"/>
    </location>
</feature>
<dbReference type="CDD" id="cd15505">
    <property type="entry name" value="PHD_ING"/>
    <property type="match status" value="1"/>
</dbReference>
<dbReference type="SMART" id="SM01408">
    <property type="entry name" value="ING"/>
    <property type="match status" value="1"/>
</dbReference>
<evidence type="ECO:0000256" key="12">
    <source>
        <dbReference type="SAM" id="MobiDB-lite"/>
    </source>
</evidence>
<evidence type="ECO:0000256" key="10">
    <source>
        <dbReference type="PROSITE-ProRule" id="PRU00146"/>
    </source>
</evidence>
<feature type="compositionally biased region" description="Basic and acidic residues" evidence="12">
    <location>
        <begin position="150"/>
        <end position="174"/>
    </location>
</feature>
<dbReference type="FunFam" id="3.30.40.10:FF:000016">
    <property type="entry name" value="Inhibitor of growth protein"/>
    <property type="match status" value="1"/>
</dbReference>
<dbReference type="InterPro" id="IPR001965">
    <property type="entry name" value="Znf_PHD"/>
</dbReference>